<dbReference type="EMBL" id="JXBC01000006">
    <property type="protein sequence ID" value="KIU09946.1"/>
    <property type="molecule type" value="Genomic_DNA"/>
</dbReference>
<dbReference type="GeneID" id="86871433"/>
<evidence type="ECO:0000313" key="4">
    <source>
        <dbReference type="EMBL" id="WEY85380.1"/>
    </source>
</evidence>
<accession>A0A0C3FV53</accession>
<dbReference type="STRING" id="483913.AN935_19980"/>
<keyword evidence="1" id="KW-0175">Coiled coil</keyword>
<organism evidence="2 6">
    <name type="scientific">Bacillus subtilis</name>
    <dbReference type="NCBI Taxonomy" id="1423"/>
    <lineage>
        <taxon>Bacteria</taxon>
        <taxon>Bacillati</taxon>
        <taxon>Bacillota</taxon>
        <taxon>Bacilli</taxon>
        <taxon>Bacillales</taxon>
        <taxon>Bacillaceae</taxon>
        <taxon>Bacillus</taxon>
    </lineage>
</organism>
<dbReference type="PATRIC" id="fig|1423.173.peg.3391"/>
<dbReference type="RefSeq" id="WP_014481382.1">
    <property type="nucleotide sequence ID" value="NZ_BAABSX010000009.1"/>
</dbReference>
<evidence type="ECO:0000313" key="2">
    <source>
        <dbReference type="EMBL" id="KIU09946.1"/>
    </source>
</evidence>
<evidence type="ECO:0000256" key="1">
    <source>
        <dbReference type="SAM" id="Coils"/>
    </source>
</evidence>
<proteinExistence type="predicted"/>
<reference evidence="3" key="2">
    <citation type="submission" date="2021-03" db="EMBL/GenBank/DDBJ databases">
        <title>Isolation of Bacillus subtilis from fermented food sample.</title>
        <authorList>
            <person name="Lakshmanan V."/>
            <person name="Athira K."/>
            <person name="Rajagopal K."/>
        </authorList>
    </citation>
    <scope>NUCLEOTIDE SEQUENCE</scope>
    <source>
        <strain evidence="3">S1</strain>
    </source>
</reference>
<reference evidence="2 6" key="1">
    <citation type="submission" date="2014-12" db="EMBL/GenBank/DDBJ databases">
        <title>Comparative genome analysis of Bacillus coagulans HM-08, Clostridium butyricum HM-68, Bacillus subtilis HM-66 and Bacillus licheniformis BL-09.</title>
        <authorList>
            <person name="Zhang H."/>
        </authorList>
    </citation>
    <scope>NUCLEOTIDE SEQUENCE [LARGE SCALE GENOMIC DNA]</scope>
    <source>
        <strain evidence="2 6">HM-66</strain>
    </source>
</reference>
<dbReference type="EMBL" id="CP125292">
    <property type="protein sequence ID" value="WHM23562.1"/>
    <property type="molecule type" value="Genomic_DNA"/>
</dbReference>
<dbReference type="Proteomes" id="UP000032247">
    <property type="component" value="Unassembled WGS sequence"/>
</dbReference>
<dbReference type="Proteomes" id="UP001229422">
    <property type="component" value="Chromosome"/>
</dbReference>
<reference evidence="4" key="3">
    <citation type="submission" date="2023-03" db="EMBL/GenBank/DDBJ databases">
        <title>Complete genome sequences of 52 Bacillus and Priestia strains isolated from West-African fermentations and 26 reference strains from the DSMZ collection.</title>
        <authorList>
            <person name="Wiedenbein E.S."/>
            <person name="Canoy T.S."/>
            <person name="Hui Y."/>
            <person name="Parkouda C."/>
            <person name="Dawende C."/>
            <person name="Ametefe E."/>
            <person name="Jespersen L."/>
            <person name="Nielsen D.S."/>
        </authorList>
    </citation>
    <scope>NUCLEOTIDE SEQUENCE</scope>
    <source>
        <strain evidence="4">PRO56</strain>
    </source>
</reference>
<dbReference type="Proteomes" id="UP000665181">
    <property type="component" value="Unassembled WGS sequence"/>
</dbReference>
<dbReference type="EMBL" id="CP120576">
    <property type="protein sequence ID" value="WEY85380.1"/>
    <property type="molecule type" value="Genomic_DNA"/>
</dbReference>
<evidence type="ECO:0000313" key="5">
    <source>
        <dbReference type="EMBL" id="WHM23562.1"/>
    </source>
</evidence>
<dbReference type="Pfam" id="PF17279">
    <property type="entry name" value="DUF5344"/>
    <property type="match status" value="1"/>
</dbReference>
<dbReference type="InterPro" id="IPR046318">
    <property type="entry name" value="DUF5344"/>
</dbReference>
<dbReference type="EMBL" id="JAGFPW010000004">
    <property type="protein sequence ID" value="MBO3794139.1"/>
    <property type="molecule type" value="Genomic_DNA"/>
</dbReference>
<name>A0A0C3FV53_BACIU</name>
<feature type="coiled-coil region" evidence="1">
    <location>
        <begin position="38"/>
        <end position="65"/>
    </location>
</feature>
<dbReference type="Proteomes" id="UP001214898">
    <property type="component" value="Chromosome"/>
</dbReference>
<sequence>MAQEIKMVYGTVKQGLSQLKNSAELKSSLPGHLSGRNHLNVVKSIEQLNEDIKELTEAYASVLAKHIAQTESAVNAMKETDENISSSMK</sequence>
<evidence type="ECO:0000313" key="6">
    <source>
        <dbReference type="Proteomes" id="UP000032247"/>
    </source>
</evidence>
<protein>
    <submittedName>
        <fullName evidence="3">YwqI/YxiC family protein</fullName>
    </submittedName>
</protein>
<gene>
    <name evidence="4" type="primary">yxiC</name>
    <name evidence="3" type="ORF">J5227_07415</name>
    <name evidence="4" type="ORF">P5633_04000</name>
    <name evidence="5" type="ORF">QL281_11320</name>
    <name evidence="2" type="ORF">SC09_Contig28orf00073</name>
</gene>
<reference evidence="5" key="4">
    <citation type="submission" date="2023-05" db="EMBL/GenBank/DDBJ databases">
        <title>Complete genome sequence of Bacillus subtilis SRCM117797 isolated from Soybean paste.</title>
        <authorList>
            <person name="Abraha H.B."/>
            <person name="Kim K.-P."/>
            <person name="Ryu M.-S."/>
            <person name="Jeong D.-Y."/>
        </authorList>
    </citation>
    <scope>NUCLEOTIDE SEQUENCE</scope>
    <source>
        <strain evidence="5">SRCM117797</strain>
    </source>
</reference>
<evidence type="ECO:0000313" key="3">
    <source>
        <dbReference type="EMBL" id="MBO3794139.1"/>
    </source>
</evidence>
<dbReference type="AlphaFoldDB" id="A0A0C3FV53"/>